<dbReference type="PANTHER" id="PTHR28013">
    <property type="entry name" value="PROTEIN DCV1-RELATED"/>
    <property type="match status" value="1"/>
</dbReference>
<proteinExistence type="predicted"/>
<comment type="subcellular location">
    <subcellularLocation>
        <location evidence="1">Membrane</location>
        <topology evidence="1">Multi-pass membrane protein</topology>
    </subcellularLocation>
</comment>
<keyword evidence="4 5" id="KW-0472">Membrane</keyword>
<dbReference type="GO" id="GO:0035838">
    <property type="term" value="C:growing cell tip"/>
    <property type="evidence" value="ECO:0007669"/>
    <property type="project" value="TreeGrafter"/>
</dbReference>
<dbReference type="OMA" id="TWGNAVW"/>
<dbReference type="InterPro" id="IPR051380">
    <property type="entry name" value="pH-response_reg_palI/RIM9"/>
</dbReference>
<dbReference type="AlphaFoldDB" id="D8PWX6"/>
<evidence type="ECO:0000256" key="1">
    <source>
        <dbReference type="ARBA" id="ARBA00004141"/>
    </source>
</evidence>
<feature type="transmembrane region" description="Helical" evidence="5">
    <location>
        <begin position="166"/>
        <end position="191"/>
    </location>
</feature>
<evidence type="ECO:0000256" key="2">
    <source>
        <dbReference type="ARBA" id="ARBA00022692"/>
    </source>
</evidence>
<dbReference type="GO" id="GO:0005886">
    <property type="term" value="C:plasma membrane"/>
    <property type="evidence" value="ECO:0007669"/>
    <property type="project" value="InterPro"/>
</dbReference>
<evidence type="ECO:0000256" key="4">
    <source>
        <dbReference type="ARBA" id="ARBA00023136"/>
    </source>
</evidence>
<evidence type="ECO:0000256" key="5">
    <source>
        <dbReference type="SAM" id="Phobius"/>
    </source>
</evidence>
<dbReference type="KEGG" id="scm:SCHCO_02682737"/>
<dbReference type="InterPro" id="IPR009571">
    <property type="entry name" value="SUR7/Rim9-like_fungi"/>
</dbReference>
<evidence type="ECO:0008006" key="8">
    <source>
        <dbReference type="Google" id="ProtNLM"/>
    </source>
</evidence>
<dbReference type="OrthoDB" id="2354757at2759"/>
<dbReference type="GO" id="GO:0032153">
    <property type="term" value="C:cell division site"/>
    <property type="evidence" value="ECO:0007669"/>
    <property type="project" value="TreeGrafter"/>
</dbReference>
<dbReference type="InParanoid" id="D8PWX6"/>
<sequence>MLQSISPLLTFPAFILLLFVSLSTPIIKSIHLFSVTSELSTNVFGADVGVSGYANFGVWGYCTSNIEISGVSDLEDTISKVTTAALVLHPIACGLTFLAFLVSVLMVCRGRDGPARLPSICSLLWGIFAAVLTTAVFLIDIIFVAIVRNKVRDKSDDQVDLHFDAAIWMVLAAAVALWVSLIGGCCGVCACGGR</sequence>
<keyword evidence="2 5" id="KW-0812">Transmembrane</keyword>
<accession>D8PWX6</accession>
<feature type="transmembrane region" description="Helical" evidence="5">
    <location>
        <begin position="120"/>
        <end position="146"/>
    </location>
</feature>
<protein>
    <recommendedName>
        <fullName evidence="8">Pali-domain-containing protein</fullName>
    </recommendedName>
</protein>
<dbReference type="VEuPathDB" id="FungiDB:SCHCODRAFT_02682737"/>
<keyword evidence="7" id="KW-1185">Reference proteome</keyword>
<organism evidence="7">
    <name type="scientific">Schizophyllum commune (strain H4-8 / FGSC 9210)</name>
    <name type="common">Split gill fungus</name>
    <dbReference type="NCBI Taxonomy" id="578458"/>
    <lineage>
        <taxon>Eukaryota</taxon>
        <taxon>Fungi</taxon>
        <taxon>Dikarya</taxon>
        <taxon>Basidiomycota</taxon>
        <taxon>Agaricomycotina</taxon>
        <taxon>Agaricomycetes</taxon>
        <taxon>Agaricomycetidae</taxon>
        <taxon>Agaricales</taxon>
        <taxon>Schizophyllaceae</taxon>
        <taxon>Schizophyllum</taxon>
    </lineage>
</organism>
<gene>
    <name evidence="6" type="ORF">SCHCODRAFT_50262</name>
</gene>
<dbReference type="STRING" id="578458.D8PWX6"/>
<dbReference type="Proteomes" id="UP000007431">
    <property type="component" value="Unassembled WGS sequence"/>
</dbReference>
<feature type="transmembrane region" description="Helical" evidence="5">
    <location>
        <begin position="87"/>
        <end position="108"/>
    </location>
</feature>
<dbReference type="HOGENOM" id="CLU_076420_2_0_1"/>
<dbReference type="EMBL" id="GL377303">
    <property type="protein sequence ID" value="EFJ01108.1"/>
    <property type="molecule type" value="Genomic_DNA"/>
</dbReference>
<evidence type="ECO:0000313" key="6">
    <source>
        <dbReference type="EMBL" id="EFJ01108.1"/>
    </source>
</evidence>
<dbReference type="GeneID" id="9595875"/>
<dbReference type="eggNOG" id="ENOG502S0K3">
    <property type="taxonomic scope" value="Eukaryota"/>
</dbReference>
<reference evidence="6 7" key="1">
    <citation type="journal article" date="2010" name="Nat. Biotechnol.">
        <title>Genome sequence of the model mushroom Schizophyllum commune.</title>
        <authorList>
            <person name="Ohm R.A."/>
            <person name="de Jong J.F."/>
            <person name="Lugones L.G."/>
            <person name="Aerts A."/>
            <person name="Kothe E."/>
            <person name="Stajich J.E."/>
            <person name="de Vries R.P."/>
            <person name="Record E."/>
            <person name="Levasseur A."/>
            <person name="Baker S.E."/>
            <person name="Bartholomew K.A."/>
            <person name="Coutinho P.M."/>
            <person name="Erdmann S."/>
            <person name="Fowler T.J."/>
            <person name="Gathman A.C."/>
            <person name="Lombard V."/>
            <person name="Henrissat B."/>
            <person name="Knabe N."/>
            <person name="Kuees U."/>
            <person name="Lilly W.W."/>
            <person name="Lindquist E."/>
            <person name="Lucas S."/>
            <person name="Magnuson J.K."/>
            <person name="Piumi F."/>
            <person name="Raudaskoski M."/>
            <person name="Salamov A."/>
            <person name="Schmutz J."/>
            <person name="Schwarze F.W.M.R."/>
            <person name="vanKuyk P.A."/>
            <person name="Horton J.S."/>
            <person name="Grigoriev I.V."/>
            <person name="Woesten H.A.B."/>
        </authorList>
    </citation>
    <scope>NUCLEOTIDE SEQUENCE [LARGE SCALE GENOMIC DNA]</scope>
    <source>
        <strain evidence="7">H4-8 / FGSC 9210</strain>
    </source>
</reference>
<evidence type="ECO:0000313" key="7">
    <source>
        <dbReference type="Proteomes" id="UP000007431"/>
    </source>
</evidence>
<dbReference type="Pfam" id="PF06687">
    <property type="entry name" value="SUR7"/>
    <property type="match status" value="1"/>
</dbReference>
<keyword evidence="3 5" id="KW-1133">Transmembrane helix</keyword>
<name>D8PWX6_SCHCM</name>
<evidence type="ECO:0000256" key="3">
    <source>
        <dbReference type="ARBA" id="ARBA00022989"/>
    </source>
</evidence>
<dbReference type="PANTHER" id="PTHR28013:SF3">
    <property type="entry name" value="PROTEIN DCV1-RELATED"/>
    <property type="match status" value="1"/>
</dbReference>